<name>A0A0F9GKX0_9ZZZZ</name>
<gene>
    <name evidence="1" type="ORF">LCGC14_1814540</name>
</gene>
<organism evidence="1">
    <name type="scientific">marine sediment metagenome</name>
    <dbReference type="NCBI Taxonomy" id="412755"/>
    <lineage>
        <taxon>unclassified sequences</taxon>
        <taxon>metagenomes</taxon>
        <taxon>ecological metagenomes</taxon>
    </lineage>
</organism>
<comment type="caution">
    <text evidence="1">The sequence shown here is derived from an EMBL/GenBank/DDBJ whole genome shotgun (WGS) entry which is preliminary data.</text>
</comment>
<proteinExistence type="predicted"/>
<protein>
    <submittedName>
        <fullName evidence="1">Uncharacterized protein</fullName>
    </submittedName>
</protein>
<accession>A0A0F9GKX0</accession>
<dbReference type="AlphaFoldDB" id="A0A0F9GKX0"/>
<sequence length="51" mass="5667">RGLLRLKDYEASREIKNQQIALINSTVEVEGKEEIDSPLGGISIPEELTTI</sequence>
<feature type="non-terminal residue" evidence="1">
    <location>
        <position position="1"/>
    </location>
</feature>
<reference evidence="1" key="1">
    <citation type="journal article" date="2015" name="Nature">
        <title>Complex archaea that bridge the gap between prokaryotes and eukaryotes.</title>
        <authorList>
            <person name="Spang A."/>
            <person name="Saw J.H."/>
            <person name="Jorgensen S.L."/>
            <person name="Zaremba-Niedzwiedzka K."/>
            <person name="Martijn J."/>
            <person name="Lind A.E."/>
            <person name="van Eijk R."/>
            <person name="Schleper C."/>
            <person name="Guy L."/>
            <person name="Ettema T.J."/>
        </authorList>
    </citation>
    <scope>NUCLEOTIDE SEQUENCE</scope>
</reference>
<evidence type="ECO:0000313" key="1">
    <source>
        <dbReference type="EMBL" id="KKL99423.1"/>
    </source>
</evidence>
<dbReference type="EMBL" id="LAZR01017681">
    <property type="protein sequence ID" value="KKL99423.1"/>
    <property type="molecule type" value="Genomic_DNA"/>
</dbReference>